<dbReference type="Proteomes" id="UP000612746">
    <property type="component" value="Unassembled WGS sequence"/>
</dbReference>
<dbReference type="AlphaFoldDB" id="A0A8H7Q7L7"/>
<evidence type="ECO:0000313" key="1">
    <source>
        <dbReference type="EMBL" id="KAG2187015.1"/>
    </source>
</evidence>
<dbReference type="EMBL" id="JAEPRA010000004">
    <property type="protein sequence ID" value="KAG2187015.1"/>
    <property type="molecule type" value="Genomic_DNA"/>
</dbReference>
<keyword evidence="2" id="KW-1185">Reference proteome</keyword>
<accession>A0A8H7Q7L7</accession>
<evidence type="ECO:0000313" key="2">
    <source>
        <dbReference type="Proteomes" id="UP000612746"/>
    </source>
</evidence>
<reference evidence="1" key="1">
    <citation type="submission" date="2020-12" db="EMBL/GenBank/DDBJ databases">
        <title>Metabolic potential, ecology and presence of endohyphal bacteria is reflected in genomic diversity of Mucoromycotina.</title>
        <authorList>
            <person name="Muszewska A."/>
            <person name="Okrasinska A."/>
            <person name="Steczkiewicz K."/>
            <person name="Drgas O."/>
            <person name="Orlowska M."/>
            <person name="Perlinska-Lenart U."/>
            <person name="Aleksandrzak-Piekarczyk T."/>
            <person name="Szatraj K."/>
            <person name="Zielenkiewicz U."/>
            <person name="Pilsyk S."/>
            <person name="Malc E."/>
            <person name="Mieczkowski P."/>
            <person name="Kruszewska J.S."/>
            <person name="Biernat P."/>
            <person name="Pawlowska J."/>
        </authorList>
    </citation>
    <scope>NUCLEOTIDE SEQUENCE</scope>
    <source>
        <strain evidence="1">WA0000051536</strain>
    </source>
</reference>
<comment type="caution">
    <text evidence="1">The sequence shown here is derived from an EMBL/GenBank/DDBJ whole genome shotgun (WGS) entry which is preliminary data.</text>
</comment>
<proteinExistence type="predicted"/>
<name>A0A8H7Q7L7_9FUNG</name>
<gene>
    <name evidence="1" type="ORF">INT44_003243</name>
</gene>
<sequence length="190" mass="21423">MSNEESLLVQIVQQLVLVLAKLDTDPWRSLCMAPALRRSHFSPLIKTLVMIASNLPVPTLDSTKHSNPDQAVGYPLAWMNRFSKQQLDSSSDMQGFTFYLAIAAVTLCCGPRFSTAAPSRYSIRYITTSGENKVFPVVLDECQRFPVAAAVVINTTPFTALFFRISIIQKTYLWPTQEKIFQHHHNSRLC</sequence>
<protein>
    <submittedName>
        <fullName evidence="1">Uncharacterized protein</fullName>
    </submittedName>
</protein>
<organism evidence="1 2">
    <name type="scientific">Umbelopsis vinacea</name>
    <dbReference type="NCBI Taxonomy" id="44442"/>
    <lineage>
        <taxon>Eukaryota</taxon>
        <taxon>Fungi</taxon>
        <taxon>Fungi incertae sedis</taxon>
        <taxon>Mucoromycota</taxon>
        <taxon>Mucoromycotina</taxon>
        <taxon>Umbelopsidomycetes</taxon>
        <taxon>Umbelopsidales</taxon>
        <taxon>Umbelopsidaceae</taxon>
        <taxon>Umbelopsis</taxon>
    </lineage>
</organism>